<reference evidence="1 2" key="1">
    <citation type="submission" date="2019-02" db="EMBL/GenBank/DDBJ databases">
        <title>Deep-cultivation of Planctomycetes and their phenomic and genomic characterization uncovers novel biology.</title>
        <authorList>
            <person name="Wiegand S."/>
            <person name="Jogler M."/>
            <person name="Boedeker C."/>
            <person name="Pinto D."/>
            <person name="Vollmers J."/>
            <person name="Rivas-Marin E."/>
            <person name="Kohn T."/>
            <person name="Peeters S.H."/>
            <person name="Heuer A."/>
            <person name="Rast P."/>
            <person name="Oberbeckmann S."/>
            <person name="Bunk B."/>
            <person name="Jeske O."/>
            <person name="Meyerdierks A."/>
            <person name="Storesund J.E."/>
            <person name="Kallscheuer N."/>
            <person name="Luecker S."/>
            <person name="Lage O.M."/>
            <person name="Pohl T."/>
            <person name="Merkel B.J."/>
            <person name="Hornburger P."/>
            <person name="Mueller R.-W."/>
            <person name="Bruemmer F."/>
            <person name="Labrenz M."/>
            <person name="Spormann A.M."/>
            <person name="Op Den Camp H."/>
            <person name="Overmann J."/>
            <person name="Amann R."/>
            <person name="Jetten M.S.M."/>
            <person name="Mascher T."/>
            <person name="Medema M.H."/>
            <person name="Devos D.P."/>
            <person name="Kaster A.-K."/>
            <person name="Ovreas L."/>
            <person name="Rohde M."/>
            <person name="Galperin M.Y."/>
            <person name="Jogler C."/>
        </authorList>
    </citation>
    <scope>NUCLEOTIDE SEQUENCE [LARGE SCALE GENOMIC DNA]</scope>
    <source>
        <strain evidence="1 2">Pla52o</strain>
    </source>
</reference>
<accession>A0A5C6CK28</accession>
<dbReference type="Proteomes" id="UP000316304">
    <property type="component" value="Unassembled WGS sequence"/>
</dbReference>
<protein>
    <recommendedName>
        <fullName evidence="3">RHS Repeat protein</fullName>
    </recommendedName>
</protein>
<dbReference type="AlphaFoldDB" id="A0A5C6CK28"/>
<gene>
    <name evidence="1" type="ORF">Pla52o_23830</name>
</gene>
<name>A0A5C6CK28_9BACT</name>
<sequence>MAHSISDAFQHLRCGGISNHALCRNPAGIAGKPDRRPIVNARYVYDDFGRLFRTIYPDYLPSTIPRDPNTGITQGEYDSLNRLLRTTDQLGGHRFTSYYT</sequence>
<evidence type="ECO:0000313" key="1">
    <source>
        <dbReference type="EMBL" id="TWU24455.1"/>
    </source>
</evidence>
<evidence type="ECO:0008006" key="3">
    <source>
        <dbReference type="Google" id="ProtNLM"/>
    </source>
</evidence>
<organism evidence="1 2">
    <name type="scientific">Novipirellula galeiformis</name>
    <dbReference type="NCBI Taxonomy" id="2528004"/>
    <lineage>
        <taxon>Bacteria</taxon>
        <taxon>Pseudomonadati</taxon>
        <taxon>Planctomycetota</taxon>
        <taxon>Planctomycetia</taxon>
        <taxon>Pirellulales</taxon>
        <taxon>Pirellulaceae</taxon>
        <taxon>Novipirellula</taxon>
    </lineage>
</organism>
<evidence type="ECO:0000313" key="2">
    <source>
        <dbReference type="Proteomes" id="UP000316304"/>
    </source>
</evidence>
<proteinExistence type="predicted"/>
<comment type="caution">
    <text evidence="1">The sequence shown here is derived from an EMBL/GenBank/DDBJ whole genome shotgun (WGS) entry which is preliminary data.</text>
</comment>
<dbReference type="EMBL" id="SJPT01000003">
    <property type="protein sequence ID" value="TWU24455.1"/>
    <property type="molecule type" value="Genomic_DNA"/>
</dbReference>
<keyword evidence="2" id="KW-1185">Reference proteome</keyword>